<dbReference type="RefSeq" id="WP_089871930.1">
    <property type="nucleotide sequence ID" value="NZ_FOTC01000007.1"/>
</dbReference>
<gene>
    <name evidence="2" type="ORF">SAMN04487950_4090</name>
</gene>
<dbReference type="InterPro" id="IPR058312">
    <property type="entry name" value="DUF7999"/>
</dbReference>
<evidence type="ECO:0000313" key="2">
    <source>
        <dbReference type="EMBL" id="SFL51485.1"/>
    </source>
</evidence>
<dbReference type="Pfam" id="PF26006">
    <property type="entry name" value="DUF7999"/>
    <property type="match status" value="1"/>
</dbReference>
<sequence>MAHTQSKQDVEMVRIRREMNDHHTMTVEVVDSNATRYVVEYDSADLERTLTALPVGATVPLQLEPIGARSNVWRAVGMGASTASRDETAVPLVD</sequence>
<dbReference type="AlphaFoldDB" id="A0A1I4IB27"/>
<keyword evidence="3" id="KW-1185">Reference proteome</keyword>
<dbReference type="Proteomes" id="UP000199607">
    <property type="component" value="Unassembled WGS sequence"/>
</dbReference>
<dbReference type="STRING" id="553466.SAMN04487950_4090"/>
<protein>
    <recommendedName>
        <fullName evidence="1">DUF7999 domain-containing protein</fullName>
    </recommendedName>
</protein>
<name>A0A1I4IB27_9EURY</name>
<evidence type="ECO:0000313" key="3">
    <source>
        <dbReference type="Proteomes" id="UP000199607"/>
    </source>
</evidence>
<feature type="domain" description="DUF7999" evidence="1">
    <location>
        <begin position="1"/>
        <end position="79"/>
    </location>
</feature>
<proteinExistence type="predicted"/>
<organism evidence="2 3">
    <name type="scientific">Halogranum rubrum</name>
    <dbReference type="NCBI Taxonomy" id="553466"/>
    <lineage>
        <taxon>Archaea</taxon>
        <taxon>Methanobacteriati</taxon>
        <taxon>Methanobacteriota</taxon>
        <taxon>Stenosarchaea group</taxon>
        <taxon>Halobacteria</taxon>
        <taxon>Halobacteriales</taxon>
        <taxon>Haloferacaceae</taxon>
    </lineage>
</organism>
<evidence type="ECO:0000259" key="1">
    <source>
        <dbReference type="Pfam" id="PF26006"/>
    </source>
</evidence>
<accession>A0A1I4IB27</accession>
<reference evidence="3" key="1">
    <citation type="submission" date="2016-10" db="EMBL/GenBank/DDBJ databases">
        <authorList>
            <person name="Varghese N."/>
            <person name="Submissions S."/>
        </authorList>
    </citation>
    <scope>NUCLEOTIDE SEQUENCE [LARGE SCALE GENOMIC DNA]</scope>
    <source>
        <strain evidence="3">CGMCC 1.7738</strain>
    </source>
</reference>
<dbReference type="EMBL" id="FOTC01000007">
    <property type="protein sequence ID" value="SFL51485.1"/>
    <property type="molecule type" value="Genomic_DNA"/>
</dbReference>